<keyword evidence="4 9" id="KW-0812">Transmembrane</keyword>
<feature type="transmembrane region" description="Helical" evidence="9">
    <location>
        <begin position="31"/>
        <end position="51"/>
    </location>
</feature>
<dbReference type="InterPro" id="IPR001851">
    <property type="entry name" value="ABC_transp_permease"/>
</dbReference>
<feature type="transmembrane region" description="Helical" evidence="9">
    <location>
        <begin position="57"/>
        <end position="81"/>
    </location>
</feature>
<dbReference type="Pfam" id="PF02653">
    <property type="entry name" value="BPD_transp_2"/>
    <property type="match status" value="1"/>
</dbReference>
<dbReference type="PANTHER" id="PTHR11795">
    <property type="entry name" value="BRANCHED-CHAIN AMINO ACID TRANSPORT SYSTEM PERMEASE PROTEIN LIVH"/>
    <property type="match status" value="1"/>
</dbReference>
<keyword evidence="6 9" id="KW-1133">Transmembrane helix</keyword>
<evidence type="ECO:0000313" key="11">
    <source>
        <dbReference type="EMBL" id="UYF94809.1"/>
    </source>
</evidence>
<dbReference type="EMBL" id="CP106982">
    <property type="protein sequence ID" value="UYF94809.1"/>
    <property type="molecule type" value="Genomic_DNA"/>
</dbReference>
<reference evidence="10" key="2">
    <citation type="submission" date="2019-10" db="EMBL/GenBank/DDBJ databases">
        <title>Draft genome sequence of Rhodococcus aetherivorans JCM 14343.</title>
        <authorList>
            <person name="Inoue D."/>
            <person name="Nakazawa M."/>
            <person name="Yamamoto N."/>
            <person name="Sei K."/>
            <person name="Ike M."/>
        </authorList>
    </citation>
    <scope>NUCLEOTIDE SEQUENCE</scope>
    <source>
        <strain evidence="10">JCM 14343</strain>
    </source>
</reference>
<keyword evidence="2" id="KW-0813">Transport</keyword>
<evidence type="ECO:0000313" key="12">
    <source>
        <dbReference type="Proteomes" id="UP000325466"/>
    </source>
</evidence>
<dbReference type="EMBL" id="BLAH01000091">
    <property type="protein sequence ID" value="GES38152.1"/>
    <property type="molecule type" value="Genomic_DNA"/>
</dbReference>
<evidence type="ECO:0000256" key="7">
    <source>
        <dbReference type="ARBA" id="ARBA00023136"/>
    </source>
</evidence>
<name>A0A059MJD9_9NOCA</name>
<feature type="transmembrane region" description="Helical" evidence="9">
    <location>
        <begin position="93"/>
        <end position="115"/>
    </location>
</feature>
<dbReference type="InterPro" id="IPR052157">
    <property type="entry name" value="BCAA_transport_permease"/>
</dbReference>
<evidence type="ECO:0000256" key="3">
    <source>
        <dbReference type="ARBA" id="ARBA00022475"/>
    </source>
</evidence>
<accession>A0A059MJD9</accession>
<evidence type="ECO:0000256" key="9">
    <source>
        <dbReference type="SAM" id="Phobius"/>
    </source>
</evidence>
<keyword evidence="7 9" id="KW-0472">Membrane</keyword>
<keyword evidence="12" id="KW-1185">Reference proteome</keyword>
<accession>A0A0F6VMZ1</accession>
<evidence type="ECO:0000256" key="8">
    <source>
        <dbReference type="ARBA" id="ARBA00037998"/>
    </source>
</evidence>
<evidence type="ECO:0000313" key="13">
    <source>
        <dbReference type="Proteomes" id="UP001163947"/>
    </source>
</evidence>
<dbReference type="GO" id="GO:0022857">
    <property type="term" value="F:transmembrane transporter activity"/>
    <property type="evidence" value="ECO:0007669"/>
    <property type="project" value="InterPro"/>
</dbReference>
<accession>N1M984</accession>
<evidence type="ECO:0000313" key="10">
    <source>
        <dbReference type="EMBL" id="GES38152.1"/>
    </source>
</evidence>
<evidence type="ECO:0000256" key="6">
    <source>
        <dbReference type="ARBA" id="ARBA00022989"/>
    </source>
</evidence>
<dbReference type="CDD" id="cd06582">
    <property type="entry name" value="TM_PBP1_LivH_like"/>
    <property type="match status" value="1"/>
</dbReference>
<reference evidence="11" key="3">
    <citation type="submission" date="2022-09" db="EMBL/GenBank/DDBJ databases">
        <title>The genome sequence of Rhodococcus aetherivorans N1.</title>
        <authorList>
            <person name="Jiang W."/>
        </authorList>
    </citation>
    <scope>NUCLEOTIDE SEQUENCE</scope>
    <source>
        <strain evidence="11">N1</strain>
    </source>
</reference>
<organism evidence="11 13">
    <name type="scientific">Rhodococcus aetherivorans</name>
    <dbReference type="NCBI Taxonomy" id="191292"/>
    <lineage>
        <taxon>Bacteria</taxon>
        <taxon>Bacillati</taxon>
        <taxon>Actinomycetota</taxon>
        <taxon>Actinomycetes</taxon>
        <taxon>Mycobacteriales</taxon>
        <taxon>Nocardiaceae</taxon>
        <taxon>Rhodococcus</taxon>
    </lineage>
</organism>
<evidence type="ECO:0000256" key="5">
    <source>
        <dbReference type="ARBA" id="ARBA00022970"/>
    </source>
</evidence>
<dbReference type="GO" id="GO:0005886">
    <property type="term" value="C:plasma membrane"/>
    <property type="evidence" value="ECO:0007669"/>
    <property type="project" value="UniProtKB-SubCell"/>
</dbReference>
<dbReference type="RefSeq" id="WP_006941660.1">
    <property type="nucleotide sequence ID" value="NZ_BAAAYP010000066.1"/>
</dbReference>
<dbReference type="GO" id="GO:0006865">
    <property type="term" value="P:amino acid transport"/>
    <property type="evidence" value="ECO:0007669"/>
    <property type="project" value="UniProtKB-KW"/>
</dbReference>
<dbReference type="GeneID" id="83619402"/>
<evidence type="ECO:0000256" key="2">
    <source>
        <dbReference type="ARBA" id="ARBA00022448"/>
    </source>
</evidence>
<dbReference type="AlphaFoldDB" id="A0A059MJD9"/>
<feature type="transmembrane region" description="Helical" evidence="9">
    <location>
        <begin position="227"/>
        <end position="254"/>
    </location>
</feature>
<feature type="transmembrane region" description="Helical" evidence="9">
    <location>
        <begin position="194"/>
        <end position="215"/>
    </location>
</feature>
<dbReference type="Proteomes" id="UP000325466">
    <property type="component" value="Unassembled WGS sequence"/>
</dbReference>
<feature type="transmembrane region" description="Helical" evidence="9">
    <location>
        <begin position="266"/>
        <end position="282"/>
    </location>
</feature>
<comment type="subcellular location">
    <subcellularLocation>
        <location evidence="1">Cell membrane</location>
        <topology evidence="1">Multi-pass membrane protein</topology>
    </subcellularLocation>
</comment>
<evidence type="ECO:0000256" key="1">
    <source>
        <dbReference type="ARBA" id="ARBA00004651"/>
    </source>
</evidence>
<proteinExistence type="inferred from homology"/>
<reference evidence="10 12" key="1">
    <citation type="journal article" date="2018" name="Biodegradation">
        <title>1,4-Dioxane degradation characteristics of Rhodococcus aetherivorans JCM 14343.</title>
        <authorList>
            <person name="Inoue D."/>
            <person name="Tsunoda T."/>
            <person name="Yamamoto N."/>
            <person name="Ike M."/>
            <person name="Sei K."/>
        </authorList>
    </citation>
    <scope>NUCLEOTIDE SEQUENCE [LARGE SCALE GENOMIC DNA]</scope>
    <source>
        <strain evidence="10 12">JCM 14343</strain>
    </source>
</reference>
<keyword evidence="5" id="KW-0029">Amino-acid transport</keyword>
<gene>
    <name evidence="11" type="ORF">OCS65_03255</name>
    <name evidence="10" type="ORF">RAJCM14343_3412</name>
</gene>
<dbReference type="PANTHER" id="PTHR11795:SF452">
    <property type="entry name" value="ABC TRANSPORTER PERMEASE PROTEIN"/>
    <property type="match status" value="1"/>
</dbReference>
<sequence>MSQLVIDALVLGSIYLLFCLGMSISWGTIDILNFAHGGIFMFSAFVASQIVSNVGLGLVTVCLISVVVGAALSAAIDVFAFQPILRRAKNQRTAELQILIGGIGIGTIPVAVVQFRTLSEPFGFVGSSYETSVYTVGDLRLTSTGLIVLGCALILTLAISFWLKNTSHGLALRAIGVDSETAELMGVKRRQLSLLTMAVSGGLAGLAGALLTYNLGAITAESGETLLIKAFAIIILGGVGSTGGAALGAMVLAFSEVLVLRYTGGGWVDAVGFGLILVVLLLRPQGIFGRKEVRRV</sequence>
<feature type="transmembrane region" description="Helical" evidence="9">
    <location>
        <begin position="141"/>
        <end position="163"/>
    </location>
</feature>
<evidence type="ECO:0000256" key="4">
    <source>
        <dbReference type="ARBA" id="ARBA00022692"/>
    </source>
</evidence>
<protein>
    <submittedName>
        <fullName evidence="11">Branched-chain amino acid ABC transporter permease</fullName>
    </submittedName>
    <submittedName>
        <fullName evidence="10">High-affinity branched-chain amino acid transport system permease protein LivH</fullName>
    </submittedName>
</protein>
<dbReference type="Proteomes" id="UP001163947">
    <property type="component" value="Chromosome"/>
</dbReference>
<keyword evidence="3" id="KW-1003">Cell membrane</keyword>
<comment type="similarity">
    <text evidence="8">Belongs to the binding-protein-dependent transport system permease family. LivHM subfamily.</text>
</comment>
<dbReference type="KEGG" id="rav:AAT18_24885"/>
<feature type="transmembrane region" description="Helical" evidence="9">
    <location>
        <begin position="6"/>
        <end position="24"/>
    </location>
</feature>